<dbReference type="Proteomes" id="UP000198625">
    <property type="component" value="Unassembled WGS sequence"/>
</dbReference>
<dbReference type="OrthoDB" id="1729823at2"/>
<reference evidence="2 3" key="1">
    <citation type="submission" date="2016-10" db="EMBL/GenBank/DDBJ databases">
        <authorList>
            <person name="de Groot N.N."/>
        </authorList>
    </citation>
    <scope>NUCLEOTIDE SEQUENCE [LARGE SCALE GENOMIC DNA]</scope>
    <source>
        <strain evidence="2 3">DSM 21650</strain>
    </source>
</reference>
<dbReference type="STRING" id="415015.SAMN05660462_01370"/>
<feature type="transmembrane region" description="Helical" evidence="1">
    <location>
        <begin position="150"/>
        <end position="170"/>
    </location>
</feature>
<gene>
    <name evidence="2" type="ORF">SAMN05660462_01370</name>
</gene>
<protein>
    <submittedName>
        <fullName evidence="2">ABC-2 family transporter protein</fullName>
    </submittedName>
</protein>
<feature type="transmembrane region" description="Helical" evidence="1">
    <location>
        <begin position="78"/>
        <end position="101"/>
    </location>
</feature>
<accession>A0A1H3P672</accession>
<dbReference type="Pfam" id="PF13346">
    <property type="entry name" value="ABC2_membrane_5"/>
    <property type="match status" value="1"/>
</dbReference>
<sequence>MLYIVYKDLYQSRKTIALYFTIGLVFILYSFLNNLGLAMSAAFTFVMVYGVVIRTEYNEDKNKGYTLLRILPIKPYKIVISKYITPLLLATAGILFYVIIAKLSGGRMTIDNVAISIILAGSGFTLVFTGAVYVLIYRYGAAKAINISRIIFFALMFLPGLISSLLVKYIPKPSFIQSGKLENLLERLSNNPVNFNLLIIGLALAIYLLTMLISIRQFNNKRIM</sequence>
<dbReference type="RefSeq" id="WP_091729003.1">
    <property type="nucleotide sequence ID" value="NZ_FNQE01000013.1"/>
</dbReference>
<evidence type="ECO:0000313" key="3">
    <source>
        <dbReference type="Proteomes" id="UP000198625"/>
    </source>
</evidence>
<feature type="transmembrane region" description="Helical" evidence="1">
    <location>
        <begin position="195"/>
        <end position="215"/>
    </location>
</feature>
<feature type="transmembrane region" description="Helical" evidence="1">
    <location>
        <begin position="16"/>
        <end position="32"/>
    </location>
</feature>
<name>A0A1H3P672_9FIRM</name>
<dbReference type="InterPro" id="IPR025699">
    <property type="entry name" value="ABC2_memb-like"/>
</dbReference>
<evidence type="ECO:0000313" key="2">
    <source>
        <dbReference type="EMBL" id="SDY96612.1"/>
    </source>
</evidence>
<proteinExistence type="predicted"/>
<evidence type="ECO:0000256" key="1">
    <source>
        <dbReference type="SAM" id="Phobius"/>
    </source>
</evidence>
<feature type="transmembrane region" description="Helical" evidence="1">
    <location>
        <begin position="113"/>
        <end position="138"/>
    </location>
</feature>
<keyword evidence="1" id="KW-0812">Transmembrane</keyword>
<dbReference type="AlphaFoldDB" id="A0A1H3P672"/>
<keyword evidence="1" id="KW-1133">Transmembrane helix</keyword>
<dbReference type="EMBL" id="FNQE01000013">
    <property type="protein sequence ID" value="SDY96612.1"/>
    <property type="molecule type" value="Genomic_DNA"/>
</dbReference>
<keyword evidence="1" id="KW-0472">Membrane</keyword>
<keyword evidence="3" id="KW-1185">Reference proteome</keyword>
<organism evidence="2 3">
    <name type="scientific">Proteiniborus ethanoligenes</name>
    <dbReference type="NCBI Taxonomy" id="415015"/>
    <lineage>
        <taxon>Bacteria</taxon>
        <taxon>Bacillati</taxon>
        <taxon>Bacillota</taxon>
        <taxon>Clostridia</taxon>
        <taxon>Eubacteriales</taxon>
        <taxon>Proteiniborus</taxon>
    </lineage>
</organism>